<dbReference type="Gene3D" id="2.60.210.10">
    <property type="entry name" value="Apoptosis, Tumor Necrosis Factor Receptor Associated Protein 2, Chain A"/>
    <property type="match status" value="2"/>
</dbReference>
<keyword evidence="1" id="KW-1185">Reference proteome</keyword>
<dbReference type="GO" id="GO:0016301">
    <property type="term" value="F:kinase activity"/>
    <property type="evidence" value="ECO:0007669"/>
    <property type="project" value="UniProtKB-KW"/>
</dbReference>
<dbReference type="GeneID" id="104603258"/>
<dbReference type="Proteomes" id="UP000189703">
    <property type="component" value="Unplaced"/>
</dbReference>
<accession>A0A1U8ADH2</accession>
<dbReference type="KEGG" id="nnu:104603258"/>
<keyword evidence="2" id="KW-0418">Kinase</keyword>
<dbReference type="CDD" id="cd00121">
    <property type="entry name" value="MATH"/>
    <property type="match status" value="2"/>
</dbReference>
<dbReference type="SUPFAM" id="SSF49599">
    <property type="entry name" value="TRAF domain-like"/>
    <property type="match status" value="2"/>
</dbReference>
<dbReference type="PROSITE" id="PS50144">
    <property type="entry name" value="MATH"/>
    <property type="match status" value="2"/>
</dbReference>
<evidence type="ECO:0000313" key="1">
    <source>
        <dbReference type="Proteomes" id="UP000189703"/>
    </source>
</evidence>
<proteinExistence type="predicted"/>
<dbReference type="OMA" id="ACHTICI"/>
<protein>
    <submittedName>
        <fullName evidence="2">Probable inactive serine/threonine-protein kinase fnkC</fullName>
    </submittedName>
</protein>
<dbReference type="OrthoDB" id="1883087at2759"/>
<keyword evidence="2" id="KW-0808">Transferase</keyword>
<reference evidence="2" key="1">
    <citation type="submission" date="2025-08" db="UniProtKB">
        <authorList>
            <consortium name="RefSeq"/>
        </authorList>
    </citation>
    <scope>IDENTIFICATION</scope>
</reference>
<dbReference type="RefSeq" id="XP_010265553.1">
    <property type="nucleotide sequence ID" value="XM_010267251.2"/>
</dbReference>
<name>A0A1U8ADH2_NELNU</name>
<dbReference type="InterPro" id="IPR002083">
    <property type="entry name" value="MATH/TRAF_dom"/>
</dbReference>
<dbReference type="FunCoup" id="A0A1U8ADH2">
    <property type="interactions" value="166"/>
</dbReference>
<organism evidence="1 2">
    <name type="scientific">Nelumbo nucifera</name>
    <name type="common">Sacred lotus</name>
    <dbReference type="NCBI Taxonomy" id="4432"/>
    <lineage>
        <taxon>Eukaryota</taxon>
        <taxon>Viridiplantae</taxon>
        <taxon>Streptophyta</taxon>
        <taxon>Embryophyta</taxon>
        <taxon>Tracheophyta</taxon>
        <taxon>Spermatophyta</taxon>
        <taxon>Magnoliopsida</taxon>
        <taxon>Proteales</taxon>
        <taxon>Nelumbonaceae</taxon>
        <taxon>Nelumbo</taxon>
    </lineage>
</organism>
<dbReference type="InterPro" id="IPR008974">
    <property type="entry name" value="TRAF-like"/>
</dbReference>
<evidence type="ECO:0000313" key="2">
    <source>
        <dbReference type="RefSeq" id="XP_010265553.1"/>
    </source>
</evidence>
<dbReference type="Pfam" id="PF22486">
    <property type="entry name" value="MATH_2"/>
    <property type="match status" value="2"/>
</dbReference>
<dbReference type="SMART" id="SM00061">
    <property type="entry name" value="MATH"/>
    <property type="match status" value="2"/>
</dbReference>
<dbReference type="AlphaFoldDB" id="A0A1U8ADH2"/>
<dbReference type="PANTHER" id="PTHR46162">
    <property type="entry name" value="TRAF-LIKE FAMILY PROTEIN"/>
    <property type="match status" value="1"/>
</dbReference>
<dbReference type="eggNOG" id="KOG1987">
    <property type="taxonomic scope" value="Eukaryota"/>
</dbReference>
<dbReference type="PANTHER" id="PTHR46162:SF40">
    <property type="entry name" value="TRAF-LIKE FAMILY PROTEIN"/>
    <property type="match status" value="1"/>
</dbReference>
<sequence length="310" mass="35366">MKDEEGILRSFRKEIPAHYTLKIKSFSSLAKSMEKYVSGDFEAGGYKWKLVLYPNGNKNRNGNDHISLYLAISEANSLPPGWKVNVLLRLFIFDQLQDRYLTLQDGNGMANRFHSMMTEWGFARFICLDVFNDPANGYLIDDTCYFGAEIYVSRESNAGKGECFSMMGPLAFNHVWRIEKFPELVEEICNSEVFTMGGHKWKMTFYPKGSKEGKGNYLSLYLVLADLSTLLPGRKVYVEFTMRVKDQIHGKHMECKGNQWFGEGSMSWGWAKFIQLSNLMDGSKGFLVDDLCAIEAQLDSLGVANKLFEK</sequence>
<dbReference type="STRING" id="4432.A0A1U8ADH2"/>
<gene>
    <name evidence="2" type="primary">LOC104603258</name>
</gene>